<comment type="caution">
    <text evidence="2">The sequence shown here is derived from an EMBL/GenBank/DDBJ whole genome shotgun (WGS) entry which is preliminary data.</text>
</comment>
<keyword evidence="3" id="KW-1185">Reference proteome</keyword>
<proteinExistence type="predicted"/>
<protein>
    <recommendedName>
        <fullName evidence="4">Tetratricopeptide repeat protein</fullName>
    </recommendedName>
</protein>
<evidence type="ECO:0000256" key="1">
    <source>
        <dbReference type="SAM" id="MobiDB-lite"/>
    </source>
</evidence>
<gene>
    <name evidence="2" type="ORF">PPERSA_10005</name>
</gene>
<accession>A0A0V0QJK7</accession>
<reference evidence="2 3" key="1">
    <citation type="journal article" date="2015" name="Sci. Rep.">
        <title>Genome of the facultative scuticociliatosis pathogen Pseudocohnilembus persalinus provides insight into its virulence through horizontal gene transfer.</title>
        <authorList>
            <person name="Xiong J."/>
            <person name="Wang G."/>
            <person name="Cheng J."/>
            <person name="Tian M."/>
            <person name="Pan X."/>
            <person name="Warren A."/>
            <person name="Jiang C."/>
            <person name="Yuan D."/>
            <person name="Miao W."/>
        </authorList>
    </citation>
    <scope>NUCLEOTIDE SEQUENCE [LARGE SCALE GENOMIC DNA]</scope>
    <source>
        <strain evidence="2">36N120E</strain>
    </source>
</reference>
<sequence>MKDEQFDATIPLESYIQERKNQKNEIKIQRSKSVEEKQNQQKKQNKNQKQKNKKKQSQDDEPIDDIQLNEAIEKYFTNPQNLEKPVEELIKQEPLWLQKKLQQFNEYHQKVNTNKETLNDMEKRSRRYRKIQNYNVEILNYVDKRYSPEFCDQLDLAILYQQNKGLQKSREIYEKLIKQVKKDPQTEKEILENAQFYSDYAGIFYIDKKYNEAIQYYEESIDFYGRLGDQFEREIAINFLNIGESQKRQDLFVDALATYDQSIAILTNLYENVYPKKEGILEETRQALIKDCQKKLAFAYEQTAYLKPKVGQNNMQDLQQALDLSSAAYGEKSHQLLPIINNLAQHFVQTKKRQAALKLYNFAIEIIEAAGQDATFNDIYQILLAQARLQQDMGIYEDALVTFIRLEHVLNLLEPNKDTQNIKLMLKGHKGYIGIQTKDLKMAENELIEAFKIVKNLVSVDVEQEMEFTQLNQLVQASKDDQLINIFGIILCQYAFVQLEHLQQYEQALQNAKISLNIVQGDNQGDCYHVMGQACFKLDKLDEAEKYLKQSVEFFIKERPQEAMQVQKKLEQLRKQRQV</sequence>
<dbReference type="AlphaFoldDB" id="A0A0V0QJK7"/>
<feature type="compositionally biased region" description="Basic residues" evidence="1">
    <location>
        <begin position="43"/>
        <end position="55"/>
    </location>
</feature>
<dbReference type="SUPFAM" id="SSF48452">
    <property type="entry name" value="TPR-like"/>
    <property type="match status" value="2"/>
</dbReference>
<dbReference type="SMART" id="SM00028">
    <property type="entry name" value="TPR"/>
    <property type="match status" value="5"/>
</dbReference>
<dbReference type="Proteomes" id="UP000054937">
    <property type="component" value="Unassembled WGS sequence"/>
</dbReference>
<organism evidence="2 3">
    <name type="scientific">Pseudocohnilembus persalinus</name>
    <name type="common">Ciliate</name>
    <dbReference type="NCBI Taxonomy" id="266149"/>
    <lineage>
        <taxon>Eukaryota</taxon>
        <taxon>Sar</taxon>
        <taxon>Alveolata</taxon>
        <taxon>Ciliophora</taxon>
        <taxon>Intramacronucleata</taxon>
        <taxon>Oligohymenophorea</taxon>
        <taxon>Scuticociliatia</taxon>
        <taxon>Philasterida</taxon>
        <taxon>Pseudocohnilembidae</taxon>
        <taxon>Pseudocohnilembus</taxon>
    </lineage>
</organism>
<dbReference type="InParanoid" id="A0A0V0QJK7"/>
<dbReference type="Gene3D" id="1.25.40.10">
    <property type="entry name" value="Tetratricopeptide repeat domain"/>
    <property type="match status" value="3"/>
</dbReference>
<dbReference type="InterPro" id="IPR011990">
    <property type="entry name" value="TPR-like_helical_dom_sf"/>
</dbReference>
<feature type="compositionally biased region" description="Basic and acidic residues" evidence="1">
    <location>
        <begin position="20"/>
        <end position="39"/>
    </location>
</feature>
<dbReference type="InterPro" id="IPR019734">
    <property type="entry name" value="TPR_rpt"/>
</dbReference>
<evidence type="ECO:0000313" key="2">
    <source>
        <dbReference type="EMBL" id="KRX02388.1"/>
    </source>
</evidence>
<name>A0A0V0QJK7_PSEPJ</name>
<evidence type="ECO:0000313" key="3">
    <source>
        <dbReference type="Proteomes" id="UP000054937"/>
    </source>
</evidence>
<evidence type="ECO:0008006" key="4">
    <source>
        <dbReference type="Google" id="ProtNLM"/>
    </source>
</evidence>
<feature type="region of interest" description="Disordered" evidence="1">
    <location>
        <begin position="20"/>
        <end position="63"/>
    </location>
</feature>
<dbReference type="EMBL" id="LDAU01000155">
    <property type="protein sequence ID" value="KRX02388.1"/>
    <property type="molecule type" value="Genomic_DNA"/>
</dbReference>